<feature type="compositionally biased region" description="Basic residues" evidence="1">
    <location>
        <begin position="203"/>
        <end position="216"/>
    </location>
</feature>
<name>A0A2N5MZK6_9BACL</name>
<reference evidence="2 3" key="1">
    <citation type="submission" date="2017-05" db="EMBL/GenBank/DDBJ databases">
        <title>Functional genome analysis of Paenibacillus pasadenensis strain R16: insights on endophytic life style and antifungal activity.</title>
        <authorList>
            <person name="Passera A."/>
            <person name="Marcolungo L."/>
            <person name="Casati P."/>
            <person name="Brasca M."/>
            <person name="Quaglino F."/>
            <person name="Delledonne M."/>
        </authorList>
    </citation>
    <scope>NUCLEOTIDE SEQUENCE [LARGE SCALE GENOMIC DNA]</scope>
    <source>
        <strain evidence="2 3">R16</strain>
    </source>
</reference>
<keyword evidence="3" id="KW-1185">Reference proteome</keyword>
<proteinExistence type="predicted"/>
<gene>
    <name evidence="2" type="ORF">B8V81_5056</name>
</gene>
<dbReference type="AlphaFoldDB" id="A0A2N5MZK6"/>
<feature type="region of interest" description="Disordered" evidence="1">
    <location>
        <begin position="324"/>
        <end position="343"/>
    </location>
</feature>
<dbReference type="Proteomes" id="UP000234789">
    <property type="component" value="Unassembled WGS sequence"/>
</dbReference>
<dbReference type="EMBL" id="NFEZ01000005">
    <property type="protein sequence ID" value="PLT43516.1"/>
    <property type="molecule type" value="Genomic_DNA"/>
</dbReference>
<feature type="region of interest" description="Disordered" evidence="1">
    <location>
        <begin position="64"/>
        <end position="106"/>
    </location>
</feature>
<evidence type="ECO:0000313" key="2">
    <source>
        <dbReference type="EMBL" id="PLT43516.1"/>
    </source>
</evidence>
<evidence type="ECO:0000256" key="1">
    <source>
        <dbReference type="SAM" id="MobiDB-lite"/>
    </source>
</evidence>
<protein>
    <submittedName>
        <fullName evidence="2">Uncharacterized protein</fullName>
    </submittedName>
</protein>
<comment type="caution">
    <text evidence="2">The sequence shown here is derived from an EMBL/GenBank/DDBJ whole genome shotgun (WGS) entry which is preliminary data.</text>
</comment>
<accession>A0A2N5MZK6</accession>
<feature type="region of interest" description="Disordered" evidence="1">
    <location>
        <begin position="199"/>
        <end position="219"/>
    </location>
</feature>
<sequence>MRRRPAAGACAAVRAAATPVASCRSSRCQSLRGHAGGQLHVLALPIASRPRLWLVAGARAAVRGAAPRQRPTAGARASDRARPRRRPAAGASRCRSRHGPDGGQLQELALPIAPPPYRWLAAWIRSGCAVAAASFQELRAAIALRPRRAASCMDPLRMWRRGGQLPGAPRSNAQRPRRWPAAWIRSGCAVGQLQVLRTGIAPRHGRSSRSRPRPRRWPAASIRSGCAGAAASCQKLCAAIAPRPRRRPAVGARAPDAVASRRRPAAETCALPLRRALSAERLQELVLPIGPQPCRRTATRCSALRPRRRPASGARISRRIEAAPVASYRSSLSIAARPQPVAS</sequence>
<evidence type="ECO:0000313" key="3">
    <source>
        <dbReference type="Proteomes" id="UP000234789"/>
    </source>
</evidence>
<organism evidence="2 3">
    <name type="scientific">Paenibacillus pasadenensis</name>
    <dbReference type="NCBI Taxonomy" id="217090"/>
    <lineage>
        <taxon>Bacteria</taxon>
        <taxon>Bacillati</taxon>
        <taxon>Bacillota</taxon>
        <taxon>Bacilli</taxon>
        <taxon>Bacillales</taxon>
        <taxon>Paenibacillaceae</taxon>
        <taxon>Paenibacillus</taxon>
    </lineage>
</organism>